<reference evidence="2 3" key="1">
    <citation type="submission" date="2024-07" db="EMBL/GenBank/DDBJ databases">
        <title>Section-level genome sequencing and comparative genomics of Aspergillus sections Usti and Cavernicolus.</title>
        <authorList>
            <consortium name="Lawrence Berkeley National Laboratory"/>
            <person name="Nybo J.L."/>
            <person name="Vesth T.C."/>
            <person name="Theobald S."/>
            <person name="Frisvad J.C."/>
            <person name="Larsen T.O."/>
            <person name="Kjaerboelling I."/>
            <person name="Rothschild-Mancinelli K."/>
            <person name="Lyhne E.K."/>
            <person name="Kogle M.E."/>
            <person name="Barry K."/>
            <person name="Clum A."/>
            <person name="Na H."/>
            <person name="Ledsgaard L."/>
            <person name="Lin J."/>
            <person name="Lipzen A."/>
            <person name="Kuo A."/>
            <person name="Riley R."/>
            <person name="Mondo S."/>
            <person name="Labutti K."/>
            <person name="Haridas S."/>
            <person name="Pangalinan J."/>
            <person name="Salamov A.A."/>
            <person name="Simmons B.A."/>
            <person name="Magnuson J.K."/>
            <person name="Chen J."/>
            <person name="Drula E."/>
            <person name="Henrissat B."/>
            <person name="Wiebenga A."/>
            <person name="Lubbers R.J."/>
            <person name="Gomes A.C."/>
            <person name="Makela M.R."/>
            <person name="Stajich J."/>
            <person name="Grigoriev I.V."/>
            <person name="Mortensen U.H."/>
            <person name="De Vries R.P."/>
            <person name="Baker S.E."/>
            <person name="Andersen M.R."/>
        </authorList>
    </citation>
    <scope>NUCLEOTIDE SEQUENCE [LARGE SCALE GENOMIC DNA]</scope>
    <source>
        <strain evidence="2 3">CBS 209.92</strain>
    </source>
</reference>
<organism evidence="2 3">
    <name type="scientific">Aspergillus keveii</name>
    <dbReference type="NCBI Taxonomy" id="714993"/>
    <lineage>
        <taxon>Eukaryota</taxon>
        <taxon>Fungi</taxon>
        <taxon>Dikarya</taxon>
        <taxon>Ascomycota</taxon>
        <taxon>Pezizomycotina</taxon>
        <taxon>Eurotiomycetes</taxon>
        <taxon>Eurotiomycetidae</taxon>
        <taxon>Eurotiales</taxon>
        <taxon>Aspergillaceae</taxon>
        <taxon>Aspergillus</taxon>
        <taxon>Aspergillus subgen. Nidulantes</taxon>
    </lineage>
</organism>
<feature type="compositionally biased region" description="Acidic residues" evidence="1">
    <location>
        <begin position="59"/>
        <end position="81"/>
    </location>
</feature>
<accession>A0ABR4FPK7</accession>
<gene>
    <name evidence="2" type="ORF">BJX66DRAFT_343349</name>
</gene>
<protein>
    <submittedName>
        <fullName evidence="2">Uncharacterized protein</fullName>
    </submittedName>
</protein>
<dbReference type="Proteomes" id="UP001610563">
    <property type="component" value="Unassembled WGS sequence"/>
</dbReference>
<comment type="caution">
    <text evidence="2">The sequence shown here is derived from an EMBL/GenBank/DDBJ whole genome shotgun (WGS) entry which is preliminary data.</text>
</comment>
<dbReference type="EMBL" id="JBFTWV010000153">
    <property type="protein sequence ID" value="KAL2785176.1"/>
    <property type="molecule type" value="Genomic_DNA"/>
</dbReference>
<evidence type="ECO:0000313" key="2">
    <source>
        <dbReference type="EMBL" id="KAL2785176.1"/>
    </source>
</evidence>
<sequence length="134" mass="14630">MPKAHTIDPEGEVIVVVTSTHFEPPPPKPPAVPIGLGAGAGAFYPLHSYNNYGRKYGDQETEDESSSQSDNDEMDSEDSEEETRIHIFSKAVTLAEKGTVEDWDAIAVLILMRLIPDKVPKQLSAELLAAVALW</sequence>
<evidence type="ECO:0000313" key="3">
    <source>
        <dbReference type="Proteomes" id="UP001610563"/>
    </source>
</evidence>
<evidence type="ECO:0000256" key="1">
    <source>
        <dbReference type="SAM" id="MobiDB-lite"/>
    </source>
</evidence>
<keyword evidence="3" id="KW-1185">Reference proteome</keyword>
<feature type="region of interest" description="Disordered" evidence="1">
    <location>
        <begin position="54"/>
        <end position="83"/>
    </location>
</feature>
<proteinExistence type="predicted"/>
<name>A0ABR4FPK7_9EURO</name>